<keyword evidence="3" id="KW-1185">Reference proteome</keyword>
<evidence type="ECO:0000313" key="2">
    <source>
        <dbReference type="EMBL" id="PYI09855.1"/>
    </source>
</evidence>
<proteinExistence type="predicted"/>
<feature type="domain" description="HNH nuclease" evidence="1">
    <location>
        <begin position="25"/>
        <end position="105"/>
    </location>
</feature>
<accession>A0A319EQF8</accession>
<dbReference type="VEuPathDB" id="FungiDB:BO78DRAFT_362408"/>
<dbReference type="AlphaFoldDB" id="A0A319EQF8"/>
<evidence type="ECO:0000313" key="3">
    <source>
        <dbReference type="Proteomes" id="UP000248423"/>
    </source>
</evidence>
<name>A0A319EQF8_ASPSB</name>
<dbReference type="OrthoDB" id="5416097at2759"/>
<dbReference type="Pfam" id="PF13391">
    <property type="entry name" value="HNH_2"/>
    <property type="match status" value="1"/>
</dbReference>
<sequence length="211" mass="24208">MAPRLRAFEPDTATKNCKQRDKWLCMVTQGDIPLESAHIFPPSLEKWHKNYTHSEDFWCTLRMFWSSERVDSWQRATIGGTERCSNLISLTSHVRNLWDMAVFGLRPVKMSSDQKSLTVQFYWLQPSSYCPRISMKSRPKFPADLQDAPENARICDCGTAKPVSSGDTMTFQTDDTDKHPLPSPELLDMQWVLHRLLALSGARDHPGTHLL</sequence>
<protein>
    <recommendedName>
        <fullName evidence="1">HNH nuclease domain-containing protein</fullName>
    </recommendedName>
</protein>
<evidence type="ECO:0000259" key="1">
    <source>
        <dbReference type="Pfam" id="PF13391"/>
    </source>
</evidence>
<organism evidence="2 3">
    <name type="scientific">Aspergillus sclerotiicarbonarius (strain CBS 121057 / IBT 28362)</name>
    <dbReference type="NCBI Taxonomy" id="1448318"/>
    <lineage>
        <taxon>Eukaryota</taxon>
        <taxon>Fungi</taxon>
        <taxon>Dikarya</taxon>
        <taxon>Ascomycota</taxon>
        <taxon>Pezizomycotina</taxon>
        <taxon>Eurotiomycetes</taxon>
        <taxon>Eurotiomycetidae</taxon>
        <taxon>Eurotiales</taxon>
        <taxon>Aspergillaceae</taxon>
        <taxon>Aspergillus</taxon>
        <taxon>Aspergillus subgen. Circumdati</taxon>
    </lineage>
</organism>
<dbReference type="EMBL" id="KZ826325">
    <property type="protein sequence ID" value="PYI09855.1"/>
    <property type="molecule type" value="Genomic_DNA"/>
</dbReference>
<gene>
    <name evidence="2" type="ORF">BO78DRAFT_362408</name>
</gene>
<dbReference type="Proteomes" id="UP000248423">
    <property type="component" value="Unassembled WGS sequence"/>
</dbReference>
<reference evidence="2 3" key="1">
    <citation type="submission" date="2018-02" db="EMBL/GenBank/DDBJ databases">
        <title>The genomes of Aspergillus section Nigri reveals drivers in fungal speciation.</title>
        <authorList>
            <consortium name="DOE Joint Genome Institute"/>
            <person name="Vesth T.C."/>
            <person name="Nybo J."/>
            <person name="Theobald S."/>
            <person name="Brandl J."/>
            <person name="Frisvad J.C."/>
            <person name="Nielsen K.F."/>
            <person name="Lyhne E.K."/>
            <person name="Kogle M.E."/>
            <person name="Kuo A."/>
            <person name="Riley R."/>
            <person name="Clum A."/>
            <person name="Nolan M."/>
            <person name="Lipzen A."/>
            <person name="Salamov A."/>
            <person name="Henrissat B."/>
            <person name="Wiebenga A."/>
            <person name="De vries R.P."/>
            <person name="Grigoriev I.V."/>
            <person name="Mortensen U.H."/>
            <person name="Andersen M.R."/>
            <person name="Baker S.E."/>
        </authorList>
    </citation>
    <scope>NUCLEOTIDE SEQUENCE [LARGE SCALE GENOMIC DNA]</scope>
    <source>
        <strain evidence="2 3">CBS 121057</strain>
    </source>
</reference>
<dbReference type="InterPro" id="IPR003615">
    <property type="entry name" value="HNH_nuc"/>
</dbReference>